<dbReference type="Gene3D" id="2.130.10.10">
    <property type="entry name" value="YVTN repeat-like/Quinoprotein amine dehydrogenase"/>
    <property type="match status" value="1"/>
</dbReference>
<dbReference type="OrthoDB" id="71437at2759"/>
<dbReference type="GO" id="GO:0000398">
    <property type="term" value="P:mRNA splicing, via spliceosome"/>
    <property type="evidence" value="ECO:0007669"/>
    <property type="project" value="TreeGrafter"/>
</dbReference>
<accession>E0VQL6</accession>
<name>E0VQL6_PEDHC</name>
<dbReference type="InterPro" id="IPR036322">
    <property type="entry name" value="WD40_repeat_dom_sf"/>
</dbReference>
<dbReference type="EnsemblMetazoa" id="PHUM379760-RA">
    <property type="protein sequence ID" value="PHUM379760-PA"/>
    <property type="gene ID" value="PHUM379760"/>
</dbReference>
<dbReference type="GO" id="GO:0016301">
    <property type="term" value="F:kinase activity"/>
    <property type="evidence" value="ECO:0007669"/>
    <property type="project" value="UniProtKB-KW"/>
</dbReference>
<dbReference type="CTD" id="8237200"/>
<evidence type="ECO:0000256" key="8">
    <source>
        <dbReference type="PROSITE-ProRule" id="PRU00221"/>
    </source>
</evidence>
<keyword evidence="3 8" id="KW-0853">WD repeat</keyword>
<dbReference type="AlphaFoldDB" id="E0VQL6"/>
<dbReference type="PROSITE" id="PS50082">
    <property type="entry name" value="WD_REPEATS_2"/>
    <property type="match status" value="3"/>
</dbReference>
<feature type="repeat" description="WD" evidence="8">
    <location>
        <begin position="51"/>
        <end position="92"/>
    </location>
</feature>
<feature type="repeat" description="WD" evidence="8">
    <location>
        <begin position="9"/>
        <end position="41"/>
    </location>
</feature>
<keyword evidence="2" id="KW-0963">Cytoplasm</keyword>
<proteinExistence type="inferred from homology"/>
<dbReference type="InterPro" id="IPR051980">
    <property type="entry name" value="WD_repeat_MORG1"/>
</dbReference>
<dbReference type="InParanoid" id="E0VQL6"/>
<dbReference type="InterPro" id="IPR001680">
    <property type="entry name" value="WD40_rpt"/>
</dbReference>
<dbReference type="InterPro" id="IPR020472">
    <property type="entry name" value="WD40_PAC1"/>
</dbReference>
<evidence type="ECO:0000256" key="2">
    <source>
        <dbReference type="ARBA" id="ARBA00022490"/>
    </source>
</evidence>
<evidence type="ECO:0000313" key="11">
    <source>
        <dbReference type="Proteomes" id="UP000009046"/>
    </source>
</evidence>
<dbReference type="HOGENOM" id="CLU_000288_57_1_1"/>
<dbReference type="Pfam" id="PF00400">
    <property type="entry name" value="WD40"/>
    <property type="match status" value="4"/>
</dbReference>
<dbReference type="GO" id="GO:0071013">
    <property type="term" value="C:catalytic step 2 spliceosome"/>
    <property type="evidence" value="ECO:0007669"/>
    <property type="project" value="TreeGrafter"/>
</dbReference>
<dbReference type="FunCoup" id="E0VQL6">
    <property type="interactions" value="639"/>
</dbReference>
<dbReference type="eggNOG" id="KOG0316">
    <property type="taxonomic scope" value="Eukaryota"/>
</dbReference>
<comment type="similarity">
    <text evidence="5">Belongs to the WD repeat MORG1 family.</text>
</comment>
<evidence type="ECO:0000256" key="4">
    <source>
        <dbReference type="ARBA" id="ARBA00022737"/>
    </source>
</evidence>
<dbReference type="PROSITE" id="PS00678">
    <property type="entry name" value="WD_REPEATS_1"/>
    <property type="match status" value="2"/>
</dbReference>
<reference evidence="10" key="3">
    <citation type="submission" date="2021-02" db="UniProtKB">
        <authorList>
            <consortium name="EnsemblMetazoa"/>
        </authorList>
    </citation>
    <scope>IDENTIFICATION</scope>
    <source>
        <strain evidence="10">USDA</strain>
    </source>
</reference>
<dbReference type="GO" id="GO:0005737">
    <property type="term" value="C:cytoplasm"/>
    <property type="evidence" value="ECO:0007669"/>
    <property type="project" value="UniProtKB-SubCell"/>
</dbReference>
<dbReference type="EMBL" id="AAZO01004437">
    <property type="status" value="NOT_ANNOTATED_CDS"/>
    <property type="molecule type" value="Genomic_DNA"/>
</dbReference>
<keyword evidence="11" id="KW-1185">Reference proteome</keyword>
<dbReference type="STRING" id="121224.E0VQL6"/>
<dbReference type="InterPro" id="IPR015943">
    <property type="entry name" value="WD40/YVTN_repeat-like_dom_sf"/>
</dbReference>
<reference evidence="9" key="2">
    <citation type="submission" date="2007-04" db="EMBL/GenBank/DDBJ databases">
        <title>The genome of the human body louse.</title>
        <authorList>
            <consortium name="The Human Body Louse Genome Consortium"/>
            <person name="Kirkness E."/>
            <person name="Walenz B."/>
            <person name="Hass B."/>
            <person name="Bruggner R."/>
            <person name="Strausberg R."/>
        </authorList>
    </citation>
    <scope>NUCLEOTIDE SEQUENCE</scope>
    <source>
        <strain evidence="9">USDA</strain>
    </source>
</reference>
<dbReference type="RefSeq" id="XP_002428410.1">
    <property type="nucleotide sequence ID" value="XM_002428365.1"/>
</dbReference>
<evidence type="ECO:0000256" key="5">
    <source>
        <dbReference type="ARBA" id="ARBA00038145"/>
    </source>
</evidence>
<dbReference type="PANTHER" id="PTHR22842:SF3">
    <property type="entry name" value="WD REPEAT DOMAIN-CONTAINING PROTEIN 83"/>
    <property type="match status" value="1"/>
</dbReference>
<dbReference type="Proteomes" id="UP000009046">
    <property type="component" value="Unassembled WGS sequence"/>
</dbReference>
<dbReference type="InterPro" id="IPR019775">
    <property type="entry name" value="WD40_repeat_CS"/>
</dbReference>
<dbReference type="SUPFAM" id="SSF50978">
    <property type="entry name" value="WD40 repeat-like"/>
    <property type="match status" value="1"/>
</dbReference>
<comment type="subcellular location">
    <subcellularLocation>
        <location evidence="1">Cytoplasm</location>
    </subcellularLocation>
</comment>
<evidence type="ECO:0000256" key="7">
    <source>
        <dbReference type="ARBA" id="ARBA00042222"/>
    </source>
</evidence>
<keyword evidence="9" id="KW-0808">Transferase</keyword>
<dbReference type="OMA" id="MCWDIRT"/>
<organism>
    <name type="scientific">Pediculus humanus subsp. corporis</name>
    <name type="common">Body louse</name>
    <dbReference type="NCBI Taxonomy" id="121224"/>
    <lineage>
        <taxon>Eukaryota</taxon>
        <taxon>Metazoa</taxon>
        <taxon>Ecdysozoa</taxon>
        <taxon>Arthropoda</taxon>
        <taxon>Hexapoda</taxon>
        <taxon>Insecta</taxon>
        <taxon>Pterygota</taxon>
        <taxon>Neoptera</taxon>
        <taxon>Paraneoptera</taxon>
        <taxon>Psocodea</taxon>
        <taxon>Troctomorpha</taxon>
        <taxon>Phthiraptera</taxon>
        <taxon>Anoplura</taxon>
        <taxon>Pediculidae</taxon>
        <taxon>Pediculus</taxon>
    </lineage>
</organism>
<dbReference type="SMART" id="SM00320">
    <property type="entry name" value="WD40"/>
    <property type="match status" value="6"/>
</dbReference>
<dbReference type="PROSITE" id="PS50294">
    <property type="entry name" value="WD_REPEATS_REGION"/>
    <property type="match status" value="2"/>
</dbReference>
<evidence type="ECO:0000256" key="6">
    <source>
        <dbReference type="ARBA" id="ARBA00040453"/>
    </source>
</evidence>
<dbReference type="GeneID" id="8237200"/>
<keyword evidence="9" id="KW-0418">Kinase</keyword>
<sequence length="297" mass="33197">MDLVCLKKLSCNQGAIRAVRFNVDGCYCLTCGSDKKIKLWNPYKSLLLKTYGGHASDVTDACGSCDNSQIISCGFDKTVILWDVSSGQILKRFHGHAGKVTCIKFNEESSVAISGSQDNTVIFWDVKGKKNDPIQVLKDAEDCISSIQVNGHEILVSSLDCWVRLYDIRMGKYFADFIGDSVTYATFTRDSQCLLLSSENVLRLFDKENGEILSEYSGHNSKDYLIECCVSLKDNYVLSGSANKNLWCWELLSSKCFKLFPHENENIVHSISPHPTKELYATAAGSNIYLWGENNKD</sequence>
<dbReference type="KEGG" id="phu:Phum_PHUM379760"/>
<dbReference type="VEuPathDB" id="VectorBase:PHUM379760"/>
<evidence type="ECO:0000256" key="1">
    <source>
        <dbReference type="ARBA" id="ARBA00004496"/>
    </source>
</evidence>
<dbReference type="PANTHER" id="PTHR22842">
    <property type="entry name" value="WD40 REPEAT PROTEIN"/>
    <property type="match status" value="1"/>
</dbReference>
<dbReference type="CDD" id="cd00200">
    <property type="entry name" value="WD40"/>
    <property type="match status" value="1"/>
</dbReference>
<protein>
    <recommendedName>
        <fullName evidence="6">WD repeat domain-containing protein 83</fullName>
    </recommendedName>
    <alternativeName>
        <fullName evidence="7">Mitogen-activated protein kinase organizer 1</fullName>
    </alternativeName>
</protein>
<dbReference type="PRINTS" id="PR00320">
    <property type="entry name" value="GPROTEINBRPT"/>
</dbReference>
<dbReference type="EMBL" id="DS235430">
    <property type="protein sequence ID" value="EEB15672.1"/>
    <property type="molecule type" value="Genomic_DNA"/>
</dbReference>
<evidence type="ECO:0000313" key="9">
    <source>
        <dbReference type="EMBL" id="EEB15672.1"/>
    </source>
</evidence>
<feature type="repeat" description="WD" evidence="8">
    <location>
        <begin position="93"/>
        <end position="127"/>
    </location>
</feature>
<evidence type="ECO:0000313" key="10">
    <source>
        <dbReference type="EnsemblMetazoa" id="PHUM379760-PA"/>
    </source>
</evidence>
<evidence type="ECO:0000256" key="3">
    <source>
        <dbReference type="ARBA" id="ARBA00022574"/>
    </source>
</evidence>
<gene>
    <name evidence="10" type="primary">8237200</name>
    <name evidence="9" type="ORF">Phum_PHUM379760</name>
</gene>
<keyword evidence="4" id="KW-0677">Repeat</keyword>
<reference evidence="9" key="1">
    <citation type="submission" date="2007-04" db="EMBL/GenBank/DDBJ databases">
        <title>Annotation of Pediculus humanus corporis strain USDA.</title>
        <authorList>
            <person name="Kirkness E."/>
            <person name="Hannick L."/>
            <person name="Hass B."/>
            <person name="Bruggner R."/>
            <person name="Lawson D."/>
            <person name="Bidwell S."/>
            <person name="Joardar V."/>
            <person name="Caler E."/>
            <person name="Walenz B."/>
            <person name="Inman J."/>
            <person name="Schobel S."/>
            <person name="Galinsky K."/>
            <person name="Amedeo P."/>
            <person name="Strausberg R."/>
        </authorList>
    </citation>
    <scope>NUCLEOTIDE SEQUENCE</scope>
    <source>
        <strain evidence="9">USDA</strain>
    </source>
</reference>